<evidence type="ECO:0000256" key="7">
    <source>
        <dbReference type="ARBA" id="ARBA00047899"/>
    </source>
</evidence>
<accession>M7ZN10</accession>
<dbReference type="FunFam" id="1.10.510.10:FF:001023">
    <property type="entry name" value="Os07g0541700 protein"/>
    <property type="match status" value="1"/>
</dbReference>
<dbReference type="PANTHER" id="PTHR45707">
    <property type="entry name" value="C2 CALCIUM/LIPID-BINDING PLANT PHOSPHORIBOSYLTRANSFERASE FAMILY PROTEIN"/>
    <property type="match status" value="1"/>
</dbReference>
<reference evidence="11" key="1">
    <citation type="journal article" date="2013" name="Nature">
        <title>Draft genome of the wheat A-genome progenitor Triticum urartu.</title>
        <authorList>
            <person name="Ling H.Q."/>
            <person name="Zhao S."/>
            <person name="Liu D."/>
            <person name="Wang J."/>
            <person name="Sun H."/>
            <person name="Zhang C."/>
            <person name="Fan H."/>
            <person name="Li D."/>
            <person name="Dong L."/>
            <person name="Tao Y."/>
            <person name="Gao C."/>
            <person name="Wu H."/>
            <person name="Li Y."/>
            <person name="Cui Y."/>
            <person name="Guo X."/>
            <person name="Zheng S."/>
            <person name="Wang B."/>
            <person name="Yu K."/>
            <person name="Liang Q."/>
            <person name="Yang W."/>
            <person name="Lou X."/>
            <person name="Chen J."/>
            <person name="Feng M."/>
            <person name="Jian J."/>
            <person name="Zhang X."/>
            <person name="Luo G."/>
            <person name="Jiang Y."/>
            <person name="Liu J."/>
            <person name="Wang Z."/>
            <person name="Sha Y."/>
            <person name="Zhang B."/>
            <person name="Wu H."/>
            <person name="Tang D."/>
            <person name="Shen Q."/>
            <person name="Xue P."/>
            <person name="Zou S."/>
            <person name="Wang X."/>
            <person name="Liu X."/>
            <person name="Wang F."/>
            <person name="Yang Y."/>
            <person name="An X."/>
            <person name="Dong Z."/>
            <person name="Zhang K."/>
            <person name="Zhang X."/>
            <person name="Luo M.C."/>
            <person name="Dvorak J."/>
            <person name="Tong Y."/>
            <person name="Wang J."/>
            <person name="Yang H."/>
            <person name="Li Z."/>
            <person name="Wang D."/>
            <person name="Zhang A."/>
            <person name="Wang J."/>
        </authorList>
    </citation>
    <scope>NUCLEOTIDE SEQUENCE</scope>
</reference>
<comment type="catalytic activity">
    <reaction evidence="8">
        <text>L-seryl-[protein] + ATP = O-phospho-L-seryl-[protein] + ADP + H(+)</text>
        <dbReference type="Rhea" id="RHEA:17989"/>
        <dbReference type="Rhea" id="RHEA-COMP:9863"/>
        <dbReference type="Rhea" id="RHEA-COMP:11604"/>
        <dbReference type="ChEBI" id="CHEBI:15378"/>
        <dbReference type="ChEBI" id="CHEBI:29999"/>
        <dbReference type="ChEBI" id="CHEBI:30616"/>
        <dbReference type="ChEBI" id="CHEBI:83421"/>
        <dbReference type="ChEBI" id="CHEBI:456216"/>
        <dbReference type="EC" id="2.7.11.1"/>
    </reaction>
</comment>
<keyword evidence="4" id="KW-0547">Nucleotide-binding</keyword>
<dbReference type="Gene3D" id="1.10.510.10">
    <property type="entry name" value="Transferase(Phosphotransferase) domain 1"/>
    <property type="match status" value="1"/>
</dbReference>
<evidence type="ECO:0000313" key="11">
    <source>
        <dbReference type="EMBL" id="EMS49454.1"/>
    </source>
</evidence>
<comment type="catalytic activity">
    <reaction evidence="7">
        <text>L-threonyl-[protein] + ATP = O-phospho-L-threonyl-[protein] + ADP + H(+)</text>
        <dbReference type="Rhea" id="RHEA:46608"/>
        <dbReference type="Rhea" id="RHEA-COMP:11060"/>
        <dbReference type="Rhea" id="RHEA-COMP:11605"/>
        <dbReference type="ChEBI" id="CHEBI:15378"/>
        <dbReference type="ChEBI" id="CHEBI:30013"/>
        <dbReference type="ChEBI" id="CHEBI:30616"/>
        <dbReference type="ChEBI" id="CHEBI:61977"/>
        <dbReference type="ChEBI" id="CHEBI:456216"/>
        <dbReference type="EC" id="2.7.11.1"/>
    </reaction>
</comment>
<evidence type="ECO:0000256" key="6">
    <source>
        <dbReference type="ARBA" id="ARBA00022840"/>
    </source>
</evidence>
<dbReference type="PROSITE" id="PS00108">
    <property type="entry name" value="PROTEIN_KINASE_ST"/>
    <property type="match status" value="1"/>
</dbReference>
<keyword evidence="6" id="KW-0067">ATP-binding</keyword>
<keyword evidence="3" id="KW-0808">Transferase</keyword>
<feature type="region of interest" description="Disordered" evidence="9">
    <location>
        <begin position="22"/>
        <end position="65"/>
    </location>
</feature>
<dbReference type="PANTHER" id="PTHR45707:SF46">
    <property type="entry name" value="PROTEIN KINASE DOMAIN-CONTAINING PROTEIN"/>
    <property type="match status" value="1"/>
</dbReference>
<feature type="compositionally biased region" description="Polar residues" evidence="9">
    <location>
        <begin position="643"/>
        <end position="654"/>
    </location>
</feature>
<sequence>MELQAGFHPIWTVWSTGGGASEARFGRSGVGRDGEEGGVERSRRRRPTPRLRPAGTIRGGDGGGAGGGEIGAVGLEDSGIEMEACFAAPLFASGAHLFFSFLRCYYSSNFTPERSLPINQRTASSISLSGQTLSLQPGSRVVYLAPFQIRSIYVVSAITQVYQIPARPGVHQFFGRSPDDFSEEHVIGRGAYGVVYKGLLHDGEEIALKKLHYMPGLDDQQFMNEFNNLMRAQHPNIIRLVGYCYGLGHERFKYNGEYIFARVRERILCFEFLQGGSLENHISDESCGLDWNTRFKIIKGVSKGINYLHNGCKDSIYHLDLKPENILLDKNLVPKIGDFGLSRLFQTEKTHITNKFMGTIGYMPPEFIDRRAITPKFDVFSFGVIIIRIVAGYEGYSKCEHMSPHEFLEHVRKIFCIMHNNPLSTKVHGNWRKRMLETMSSHISEQVMTCIEIAFRCVEFDREKRPTIADIVNELNKIDKAESVAIAKNSDEQEHTLEKQPVIQVQEKNSTEENTRYTTTGSISRTSISERREYARTDSIYTVMKYQTANPVVAMASLILHKLRELLSTEYNLGAKLKKDREHLHRELENLCDAVDNIDSMMRSTSPELQGPRKDSYLVPLSPKRQSPRKDSYLLRLPRTSRKLSSQIKQPSRRNSCERKKGKGRN</sequence>
<feature type="compositionally biased region" description="Basic and acidic residues" evidence="9">
    <location>
        <begin position="30"/>
        <end position="41"/>
    </location>
</feature>
<dbReference type="Pfam" id="PF00069">
    <property type="entry name" value="Pkinase"/>
    <property type="match status" value="1"/>
</dbReference>
<evidence type="ECO:0000256" key="8">
    <source>
        <dbReference type="ARBA" id="ARBA00048679"/>
    </source>
</evidence>
<dbReference type="Gene3D" id="3.30.200.20">
    <property type="entry name" value="Phosphorylase Kinase, domain 1"/>
    <property type="match status" value="1"/>
</dbReference>
<dbReference type="InterPro" id="IPR000719">
    <property type="entry name" value="Prot_kinase_dom"/>
</dbReference>
<keyword evidence="11" id="KW-0675">Receptor</keyword>
<dbReference type="PROSITE" id="PS50011">
    <property type="entry name" value="PROTEIN_KINASE_DOM"/>
    <property type="match status" value="1"/>
</dbReference>
<evidence type="ECO:0000256" key="3">
    <source>
        <dbReference type="ARBA" id="ARBA00022679"/>
    </source>
</evidence>
<dbReference type="GO" id="GO:0004674">
    <property type="term" value="F:protein serine/threonine kinase activity"/>
    <property type="evidence" value="ECO:0007669"/>
    <property type="project" value="UniProtKB-KW"/>
</dbReference>
<evidence type="ECO:0000259" key="10">
    <source>
        <dbReference type="PROSITE" id="PS50011"/>
    </source>
</evidence>
<dbReference type="SMART" id="SM00220">
    <property type="entry name" value="S_TKc"/>
    <property type="match status" value="1"/>
</dbReference>
<dbReference type="GO" id="GO:0005524">
    <property type="term" value="F:ATP binding"/>
    <property type="evidence" value="ECO:0007669"/>
    <property type="project" value="UniProtKB-UniRule"/>
</dbReference>
<dbReference type="STRING" id="4572.M7ZN10"/>
<evidence type="ECO:0000256" key="4">
    <source>
        <dbReference type="ARBA" id="ARBA00022741"/>
    </source>
</evidence>
<dbReference type="EC" id="2.7.11.1" evidence="1"/>
<dbReference type="SUPFAM" id="SSF56112">
    <property type="entry name" value="Protein kinase-like (PK-like)"/>
    <property type="match status" value="1"/>
</dbReference>
<dbReference type="EMBL" id="KD243268">
    <property type="protein sequence ID" value="EMS49454.1"/>
    <property type="molecule type" value="Genomic_DNA"/>
</dbReference>
<keyword evidence="5 11" id="KW-0418">Kinase</keyword>
<dbReference type="InterPro" id="IPR011009">
    <property type="entry name" value="Kinase-like_dom_sf"/>
</dbReference>
<protein>
    <recommendedName>
        <fullName evidence="1">non-specific serine/threonine protein kinase</fullName>
        <ecNumber evidence="1">2.7.11.1</ecNumber>
    </recommendedName>
</protein>
<evidence type="ECO:0000256" key="2">
    <source>
        <dbReference type="ARBA" id="ARBA00022527"/>
    </source>
</evidence>
<evidence type="ECO:0000256" key="9">
    <source>
        <dbReference type="SAM" id="MobiDB-lite"/>
    </source>
</evidence>
<dbReference type="AlphaFoldDB" id="M7ZN10"/>
<feature type="region of interest" description="Disordered" evidence="9">
    <location>
        <begin position="603"/>
        <end position="666"/>
    </location>
</feature>
<gene>
    <name evidence="11" type="ORF">TRIUR3_14809</name>
</gene>
<dbReference type="OMA" id="GIEMEAC"/>
<dbReference type="PROSITE" id="PS00107">
    <property type="entry name" value="PROTEIN_KINASE_ATP"/>
    <property type="match status" value="1"/>
</dbReference>
<proteinExistence type="predicted"/>
<organism evidence="11">
    <name type="scientific">Triticum urartu</name>
    <name type="common">Red wild einkorn</name>
    <name type="synonym">Crithodium urartu</name>
    <dbReference type="NCBI Taxonomy" id="4572"/>
    <lineage>
        <taxon>Eukaryota</taxon>
        <taxon>Viridiplantae</taxon>
        <taxon>Streptophyta</taxon>
        <taxon>Embryophyta</taxon>
        <taxon>Tracheophyta</taxon>
        <taxon>Spermatophyta</taxon>
        <taxon>Magnoliopsida</taxon>
        <taxon>Liliopsida</taxon>
        <taxon>Poales</taxon>
        <taxon>Poaceae</taxon>
        <taxon>BOP clade</taxon>
        <taxon>Pooideae</taxon>
        <taxon>Triticodae</taxon>
        <taxon>Triticeae</taxon>
        <taxon>Triticinae</taxon>
        <taxon>Triticum</taxon>
    </lineage>
</organism>
<name>M7ZN10_TRIUA</name>
<keyword evidence="2" id="KW-0723">Serine/threonine-protein kinase</keyword>
<evidence type="ECO:0000256" key="1">
    <source>
        <dbReference type="ARBA" id="ARBA00012513"/>
    </source>
</evidence>
<evidence type="ECO:0000256" key="5">
    <source>
        <dbReference type="ARBA" id="ARBA00022777"/>
    </source>
</evidence>
<dbReference type="InterPro" id="IPR017441">
    <property type="entry name" value="Protein_kinase_ATP_BS"/>
</dbReference>
<dbReference type="eggNOG" id="KOG1187">
    <property type="taxonomic scope" value="Eukaryota"/>
</dbReference>
<feature type="domain" description="Protein kinase" evidence="10">
    <location>
        <begin position="181"/>
        <end position="478"/>
    </location>
</feature>
<dbReference type="InterPro" id="IPR008271">
    <property type="entry name" value="Ser/Thr_kinase_AS"/>
</dbReference>